<dbReference type="InterPro" id="IPR036097">
    <property type="entry name" value="HisK_dim/P_sf"/>
</dbReference>
<dbReference type="InterPro" id="IPR011006">
    <property type="entry name" value="CheY-like_superfamily"/>
</dbReference>
<keyword evidence="11" id="KW-0808">Transferase</keyword>
<dbReference type="PROSITE" id="PS01124">
    <property type="entry name" value="HTH_ARAC_FAMILY_2"/>
    <property type="match status" value="1"/>
</dbReference>
<dbReference type="PRINTS" id="PR00344">
    <property type="entry name" value="BCTRLSENSOR"/>
</dbReference>
<dbReference type="PANTHER" id="PTHR43547:SF2">
    <property type="entry name" value="HYBRID SIGNAL TRANSDUCTION HISTIDINE KINASE C"/>
    <property type="match status" value="1"/>
</dbReference>
<keyword evidence="7" id="KW-0472">Membrane</keyword>
<protein>
    <recommendedName>
        <fullName evidence="2">histidine kinase</fullName>
        <ecNumber evidence="2">2.7.13.3</ecNumber>
    </recommendedName>
</protein>
<dbReference type="GO" id="GO:0043565">
    <property type="term" value="F:sequence-specific DNA binding"/>
    <property type="evidence" value="ECO:0007669"/>
    <property type="project" value="InterPro"/>
</dbReference>
<dbReference type="InterPro" id="IPR011110">
    <property type="entry name" value="Reg_prop"/>
</dbReference>
<keyword evidence="3 6" id="KW-0597">Phosphoprotein</keyword>
<dbReference type="InterPro" id="IPR001789">
    <property type="entry name" value="Sig_transdc_resp-reg_receiver"/>
</dbReference>
<keyword evidence="4" id="KW-0805">Transcription regulation</keyword>
<dbReference type="Gene3D" id="3.30.565.10">
    <property type="entry name" value="Histidine kinase-like ATPase, C-terminal domain"/>
    <property type="match status" value="1"/>
</dbReference>
<evidence type="ECO:0000256" key="3">
    <source>
        <dbReference type="ARBA" id="ARBA00022553"/>
    </source>
</evidence>
<dbReference type="Gene3D" id="2.130.10.10">
    <property type="entry name" value="YVTN repeat-like/Quinoprotein amine dehydrogenase"/>
    <property type="match status" value="2"/>
</dbReference>
<dbReference type="PROSITE" id="PS50110">
    <property type="entry name" value="RESPONSE_REGULATORY"/>
    <property type="match status" value="1"/>
</dbReference>
<dbReference type="PANTHER" id="PTHR43547">
    <property type="entry name" value="TWO-COMPONENT HISTIDINE KINASE"/>
    <property type="match status" value="1"/>
</dbReference>
<dbReference type="InterPro" id="IPR004358">
    <property type="entry name" value="Sig_transdc_His_kin-like_C"/>
</dbReference>
<feature type="transmembrane region" description="Helical" evidence="7">
    <location>
        <begin position="777"/>
        <end position="799"/>
    </location>
</feature>
<dbReference type="RefSeq" id="WP_032587665.1">
    <property type="nucleotide sequence ID" value="NZ_JGCY01000220.1"/>
</dbReference>
<dbReference type="SUPFAM" id="SSF47384">
    <property type="entry name" value="Homodimeric domain of signal transducing histidine kinase"/>
    <property type="match status" value="1"/>
</dbReference>
<dbReference type="InterPro" id="IPR015943">
    <property type="entry name" value="WD40/YVTN_repeat-like_dom_sf"/>
</dbReference>
<dbReference type="InterPro" id="IPR005467">
    <property type="entry name" value="His_kinase_dom"/>
</dbReference>
<dbReference type="SMART" id="SM00388">
    <property type="entry name" value="HisKA"/>
    <property type="match status" value="1"/>
</dbReference>
<evidence type="ECO:0000256" key="2">
    <source>
        <dbReference type="ARBA" id="ARBA00012438"/>
    </source>
</evidence>
<dbReference type="Pfam" id="PF00512">
    <property type="entry name" value="HisKA"/>
    <property type="match status" value="1"/>
</dbReference>
<evidence type="ECO:0000256" key="4">
    <source>
        <dbReference type="ARBA" id="ARBA00023015"/>
    </source>
</evidence>
<dbReference type="InterPro" id="IPR036890">
    <property type="entry name" value="HATPase_C_sf"/>
</dbReference>
<evidence type="ECO:0000259" key="9">
    <source>
        <dbReference type="PROSITE" id="PS50109"/>
    </source>
</evidence>
<reference evidence="11 12" key="1">
    <citation type="submission" date="2014-02" db="EMBL/GenBank/DDBJ databases">
        <authorList>
            <person name="Sears C."/>
            <person name="Carroll K."/>
            <person name="Sack B.R."/>
            <person name="Qadri F."/>
            <person name="Myers L.L."/>
            <person name="Chung G.-T."/>
            <person name="Escheverria P."/>
            <person name="Fraser C.M."/>
            <person name="Sadzewicz L."/>
            <person name="Shefchek K.A."/>
            <person name="Tallon L."/>
            <person name="Das S.P."/>
            <person name="Daugherty S."/>
            <person name="Mongodin E.F."/>
        </authorList>
    </citation>
    <scope>NUCLEOTIDE SEQUENCE [LARGE SCALE GENOMIC DNA]</scope>
    <source>
        <strain evidence="12">3988T(B)14</strain>
    </source>
</reference>
<sequence>MRIITLLITLFAFGITPLQAFSYFSFKKYQVEDGLSHNTVWCAMQDSYGFIWLGTSDGLNCYNGRGNKVYRNVLNDKFSLENNFVQALFEEENHNIWVGTNWGLYIYDREHDRFTYFDKKTRYGVFISSEIKKIIKSESGLIWIATLGQGLFVYNPQTDVLTQNSLQTSFVWDVCENNSGHIYASSLQEGLLCFDENGKFLQSYPLLSAGNNPDNYRINCLLDIRSDIWFGAGSNLLYCLNERTGNLDCYNASHLNFGAIRCLLNYSETELLVGTDNGLYLFDLHDKNFSRIDNPSDPRSLSDQSINAMMRDAEGGIWVLTNLGGVNYLAKPTKRFDYYPPVYRDGGVAAGKGVGPFCENAAGDIWVGTRDGLCFFDVSTHQLTAYPIGGGVDKKYDIRSLLLDGERLWIGTYAEGLKVLDLRTGHVKSYNHLQDTPNTICSDDVLAVYKDRSGDIFVGTSWGLCRYNPREDNFSTITTVGSMVSVVDILEDMYDNLWIGTSNSGVFRFNTRNGHWKHFQHERNDSTTITNNSVITLFEDLKGTMWVGTNGGGLCSFDPKTETFIDFDPDNTILPNRVIYSIEQDKTGDFWISSNAGLITINPITKQHFRQFTVNDGLQGNQFTAQSSLKTASGKLYFGGISGFNSFVPDQFMDNQYIPSVYITEIRLPYTTDERLVQDILHLEGPLYRAETITLPYEHNTFSVSFVALSYEDPLKNRYSYRLKGVDKEWVINSEQNTASYTNLPPGKYEFEVRGSNNDHKWNDQTTSLLIVVTPPWWLTTWAYCVYTLLLLGLAYYAGWHWNRHVKKKYKRRMEEYQTTKEKEVYKSKISFFINLVHEIRTPLSLIRLPLEKLLEDKREGRDAKYLSVIDRNVNYLLGITNQLLDFQKMENGGVQLSLKKCDINQLVSDVHSQFTSPAELKGISVMLDLPEGEIFASVDREKVCKIIVNLIGNAVKYAQSRIDIKLVSSDEGFRVSVSDDGPGIPDVEKRKVFEAFYQVKDGKSGAVGTGIGLAFSKSLAEAHHGTLSLEDSVYGGSSFVLTLPWGEEAVSEEPEVVIPDGREAADEEQGTELSGSKFTILLVEDNVDLLNLTRESLSTWFKVLKAQNGRQALEVLANETVDVIVSDVMMPEMNGLELTAKVKSDIEYSHIPVILLTAKTTLEAKVEGFECGADVYIEKPFSIRQLRKQIENLLKLRQAFHKMMSELSGGNGAAPISPVEYSVSQKDCELMAKVRAAVEAQLSDENFSVDTLAESLNMSRSNFYRKIKALAGMPPNDYLKTIRLNKAAELLKSGVRITEVCEKIGFSSSSYFAKCFKIQFGVLPKDYH</sequence>
<dbReference type="CDD" id="cd00082">
    <property type="entry name" value="HisKA"/>
    <property type="match status" value="1"/>
</dbReference>
<dbReference type="GO" id="GO:0003700">
    <property type="term" value="F:DNA-binding transcription factor activity"/>
    <property type="evidence" value="ECO:0007669"/>
    <property type="project" value="InterPro"/>
</dbReference>
<accession>A0A015UQA1</accession>
<comment type="catalytic activity">
    <reaction evidence="1">
        <text>ATP + protein L-histidine = ADP + protein N-phospho-L-histidine.</text>
        <dbReference type="EC" id="2.7.13.3"/>
    </reaction>
</comment>
<dbReference type="InterPro" id="IPR003594">
    <property type="entry name" value="HATPase_dom"/>
</dbReference>
<comment type="caution">
    <text evidence="11">The sequence shown here is derived from an EMBL/GenBank/DDBJ whole genome shotgun (WGS) entry which is preliminary data.</text>
</comment>
<name>A0A015UQA1_BACFG</name>
<dbReference type="CDD" id="cd17574">
    <property type="entry name" value="REC_OmpR"/>
    <property type="match status" value="1"/>
</dbReference>
<dbReference type="Proteomes" id="UP000020529">
    <property type="component" value="Unassembled WGS sequence"/>
</dbReference>
<evidence type="ECO:0000256" key="7">
    <source>
        <dbReference type="SAM" id="Phobius"/>
    </source>
</evidence>
<dbReference type="Gene3D" id="1.10.287.130">
    <property type="match status" value="1"/>
</dbReference>
<dbReference type="InterPro" id="IPR003661">
    <property type="entry name" value="HisK_dim/P_dom"/>
</dbReference>
<keyword evidence="5" id="KW-0804">Transcription</keyword>
<evidence type="ECO:0000259" key="8">
    <source>
        <dbReference type="PROSITE" id="PS01124"/>
    </source>
</evidence>
<evidence type="ECO:0000256" key="5">
    <source>
        <dbReference type="ARBA" id="ARBA00023163"/>
    </source>
</evidence>
<dbReference type="Pfam" id="PF12833">
    <property type="entry name" value="HTH_18"/>
    <property type="match status" value="1"/>
</dbReference>
<feature type="domain" description="Response regulatory" evidence="10">
    <location>
        <begin position="1080"/>
        <end position="1195"/>
    </location>
</feature>
<evidence type="ECO:0000313" key="12">
    <source>
        <dbReference type="Proteomes" id="UP000020529"/>
    </source>
</evidence>
<evidence type="ECO:0000313" key="11">
    <source>
        <dbReference type="EMBL" id="EXY76018.1"/>
    </source>
</evidence>
<dbReference type="EC" id="2.7.13.3" evidence="2"/>
<gene>
    <name evidence="11" type="ORF">M124_0229</name>
</gene>
<dbReference type="FunFam" id="2.60.40.10:FF:000791">
    <property type="entry name" value="Two-component system sensor histidine kinase/response regulator"/>
    <property type="match status" value="1"/>
</dbReference>
<evidence type="ECO:0000259" key="10">
    <source>
        <dbReference type="PROSITE" id="PS50110"/>
    </source>
</evidence>
<evidence type="ECO:0000256" key="6">
    <source>
        <dbReference type="PROSITE-ProRule" id="PRU00169"/>
    </source>
</evidence>
<feature type="domain" description="HTH araC/xylS-type" evidence="8">
    <location>
        <begin position="1233"/>
        <end position="1329"/>
    </location>
</feature>
<dbReference type="InterPro" id="IPR013783">
    <property type="entry name" value="Ig-like_fold"/>
</dbReference>
<keyword evidence="11" id="KW-0418">Kinase</keyword>
<dbReference type="SUPFAM" id="SSF63829">
    <property type="entry name" value="Calcium-dependent phosphotriesterase"/>
    <property type="match status" value="2"/>
</dbReference>
<feature type="domain" description="Histidine kinase" evidence="9">
    <location>
        <begin position="835"/>
        <end position="1048"/>
    </location>
</feature>
<organism evidence="11 12">
    <name type="scientific">Bacteroides fragilis str. 3988T(B)14</name>
    <dbReference type="NCBI Taxonomy" id="1339315"/>
    <lineage>
        <taxon>Bacteria</taxon>
        <taxon>Pseudomonadati</taxon>
        <taxon>Bacteroidota</taxon>
        <taxon>Bacteroidia</taxon>
        <taxon>Bacteroidales</taxon>
        <taxon>Bacteroidaceae</taxon>
        <taxon>Bacteroides</taxon>
    </lineage>
</organism>
<dbReference type="InterPro" id="IPR009057">
    <property type="entry name" value="Homeodomain-like_sf"/>
</dbReference>
<feature type="modified residue" description="4-aspartylphosphate" evidence="6">
    <location>
        <position position="1128"/>
    </location>
</feature>
<dbReference type="InterPro" id="IPR018060">
    <property type="entry name" value="HTH_AraC"/>
</dbReference>
<dbReference type="SMART" id="SM00387">
    <property type="entry name" value="HATPase_c"/>
    <property type="match status" value="1"/>
</dbReference>
<dbReference type="Pfam" id="PF07494">
    <property type="entry name" value="Reg_prop"/>
    <property type="match status" value="3"/>
</dbReference>
<proteinExistence type="predicted"/>
<dbReference type="SUPFAM" id="SSF46689">
    <property type="entry name" value="Homeodomain-like"/>
    <property type="match status" value="1"/>
</dbReference>
<dbReference type="GO" id="GO:0000155">
    <property type="term" value="F:phosphorelay sensor kinase activity"/>
    <property type="evidence" value="ECO:0007669"/>
    <property type="project" value="InterPro"/>
</dbReference>
<dbReference type="Gene3D" id="3.40.50.2300">
    <property type="match status" value="1"/>
</dbReference>
<dbReference type="SMART" id="SM00448">
    <property type="entry name" value="REC"/>
    <property type="match status" value="1"/>
</dbReference>
<keyword evidence="7" id="KW-0812">Transmembrane</keyword>
<dbReference type="Gene3D" id="1.10.10.60">
    <property type="entry name" value="Homeodomain-like"/>
    <property type="match status" value="2"/>
</dbReference>
<dbReference type="Gene3D" id="2.60.40.10">
    <property type="entry name" value="Immunoglobulins"/>
    <property type="match status" value="1"/>
</dbReference>
<dbReference type="PATRIC" id="fig|1339315.3.peg.1045"/>
<dbReference type="FunFam" id="1.10.287.130:FF:000045">
    <property type="entry name" value="Two-component system sensor histidine kinase/response regulator"/>
    <property type="match status" value="1"/>
</dbReference>
<dbReference type="EMBL" id="JGCY01000220">
    <property type="protein sequence ID" value="EXY76018.1"/>
    <property type="molecule type" value="Genomic_DNA"/>
</dbReference>
<dbReference type="SMART" id="SM00342">
    <property type="entry name" value="HTH_ARAC"/>
    <property type="match status" value="1"/>
</dbReference>
<dbReference type="Pfam" id="PF02518">
    <property type="entry name" value="HATPase_c"/>
    <property type="match status" value="1"/>
</dbReference>
<keyword evidence="7" id="KW-1133">Transmembrane helix</keyword>
<evidence type="ECO:0000256" key="1">
    <source>
        <dbReference type="ARBA" id="ARBA00000085"/>
    </source>
</evidence>
<dbReference type="CDD" id="cd00075">
    <property type="entry name" value="HATPase"/>
    <property type="match status" value="1"/>
</dbReference>
<dbReference type="Pfam" id="PF00072">
    <property type="entry name" value="Response_reg"/>
    <property type="match status" value="1"/>
</dbReference>
<dbReference type="PROSITE" id="PS50109">
    <property type="entry name" value="HIS_KIN"/>
    <property type="match status" value="1"/>
</dbReference>
<dbReference type="SUPFAM" id="SSF55874">
    <property type="entry name" value="ATPase domain of HSP90 chaperone/DNA topoisomerase II/histidine kinase"/>
    <property type="match status" value="1"/>
</dbReference>
<dbReference type="InterPro" id="IPR011123">
    <property type="entry name" value="Y_Y_Y"/>
</dbReference>
<dbReference type="Pfam" id="PF07495">
    <property type="entry name" value="Y_Y_Y"/>
    <property type="match status" value="1"/>
</dbReference>
<dbReference type="SUPFAM" id="SSF52172">
    <property type="entry name" value="CheY-like"/>
    <property type="match status" value="1"/>
</dbReference>